<evidence type="ECO:0000313" key="3">
    <source>
        <dbReference type="EMBL" id="KAG5177950.1"/>
    </source>
</evidence>
<protein>
    <recommendedName>
        <fullName evidence="2">RGS domain-containing protein</fullName>
    </recommendedName>
</protein>
<dbReference type="Gene3D" id="1.10.167.10">
    <property type="entry name" value="Regulator of G-protein Signalling 4, domain 2"/>
    <property type="match status" value="1"/>
</dbReference>
<keyword evidence="1" id="KW-0472">Membrane</keyword>
<keyword evidence="1" id="KW-0812">Transmembrane</keyword>
<dbReference type="PROSITE" id="PS50132">
    <property type="entry name" value="RGS"/>
    <property type="match status" value="1"/>
</dbReference>
<feature type="transmembrane region" description="Helical" evidence="1">
    <location>
        <begin position="39"/>
        <end position="59"/>
    </location>
</feature>
<name>A0A835YQR1_9STRA</name>
<dbReference type="EMBL" id="JAFCMP010000519">
    <property type="protein sequence ID" value="KAG5177950.1"/>
    <property type="molecule type" value="Genomic_DNA"/>
</dbReference>
<dbReference type="Proteomes" id="UP000664859">
    <property type="component" value="Unassembled WGS sequence"/>
</dbReference>
<keyword evidence="1" id="KW-1133">Transmembrane helix</keyword>
<sequence length="310" mass="34890">MDWRLMLASIVMNGIGLGAVAAYMQVYNSDASTYCMGHYPWQFWTGVLLSITVPYGLLIRKLHSIKDKIGMGNEIARTLFNFYVFASTYFVFIALMANGVLPVDTRIHVFIIVMQLVIMTDVNVVSRLSWSEIGGAKARQRIKGSMRCAVDAVCDKMDEYSAKWVNSTQIMKSPALNAAFAVHVERCLCYESYRFLADAMEYTSNTFDTPQEQARSHHQIRSGSILHAAFNKIVTTYIIVNSTFEVLDVRDQAVFIALDAEKRRTVFRPVAAEVARLLDQNLIASFKRTSQFQKACMEQEQLDAVNAGAV</sequence>
<dbReference type="SUPFAM" id="SSF48097">
    <property type="entry name" value="Regulator of G-protein signaling, RGS"/>
    <property type="match status" value="1"/>
</dbReference>
<feature type="transmembrane region" description="Helical" evidence="1">
    <location>
        <begin position="80"/>
        <end position="101"/>
    </location>
</feature>
<evidence type="ECO:0000259" key="2">
    <source>
        <dbReference type="PROSITE" id="PS50132"/>
    </source>
</evidence>
<feature type="domain" description="RGS" evidence="2">
    <location>
        <begin position="166"/>
        <end position="296"/>
    </location>
</feature>
<evidence type="ECO:0000256" key="1">
    <source>
        <dbReference type="SAM" id="Phobius"/>
    </source>
</evidence>
<comment type="caution">
    <text evidence="3">The sequence shown here is derived from an EMBL/GenBank/DDBJ whole genome shotgun (WGS) entry which is preliminary data.</text>
</comment>
<evidence type="ECO:0000313" key="4">
    <source>
        <dbReference type="Proteomes" id="UP000664859"/>
    </source>
</evidence>
<dbReference type="InterPro" id="IPR016137">
    <property type="entry name" value="RGS"/>
</dbReference>
<dbReference type="InterPro" id="IPR036305">
    <property type="entry name" value="RGS_sf"/>
</dbReference>
<reference evidence="3" key="1">
    <citation type="submission" date="2021-02" db="EMBL/GenBank/DDBJ databases">
        <title>First Annotated Genome of the Yellow-green Alga Tribonema minus.</title>
        <authorList>
            <person name="Mahan K.M."/>
        </authorList>
    </citation>
    <scope>NUCLEOTIDE SEQUENCE</scope>
    <source>
        <strain evidence="3">UTEX B ZZ1240</strain>
    </source>
</reference>
<gene>
    <name evidence="3" type="ORF">JKP88DRAFT_248410</name>
</gene>
<proteinExistence type="predicted"/>
<keyword evidence="4" id="KW-1185">Reference proteome</keyword>
<dbReference type="InterPro" id="IPR044926">
    <property type="entry name" value="RGS_subdomain_2"/>
</dbReference>
<feature type="transmembrane region" description="Helical" evidence="1">
    <location>
        <begin position="7"/>
        <end position="27"/>
    </location>
</feature>
<accession>A0A835YQR1</accession>
<organism evidence="3 4">
    <name type="scientific">Tribonema minus</name>
    <dbReference type="NCBI Taxonomy" id="303371"/>
    <lineage>
        <taxon>Eukaryota</taxon>
        <taxon>Sar</taxon>
        <taxon>Stramenopiles</taxon>
        <taxon>Ochrophyta</taxon>
        <taxon>PX clade</taxon>
        <taxon>Xanthophyceae</taxon>
        <taxon>Tribonematales</taxon>
        <taxon>Tribonemataceae</taxon>
        <taxon>Tribonema</taxon>
    </lineage>
</organism>
<dbReference type="AlphaFoldDB" id="A0A835YQR1"/>